<gene>
    <name evidence="2" type="ORF">CW354_05440</name>
</gene>
<comment type="caution">
    <text evidence="2">The sequence shown here is derived from an EMBL/GenBank/DDBJ whole genome shotgun (WGS) entry which is preliminary data.</text>
</comment>
<evidence type="ECO:0000256" key="1">
    <source>
        <dbReference type="SAM" id="SignalP"/>
    </source>
</evidence>
<protein>
    <recommendedName>
        <fullName evidence="4">YbjN domain-containing protein</fullName>
    </recommendedName>
</protein>
<keyword evidence="1" id="KW-0732">Signal</keyword>
<sequence>MRGVMKPITAFFGAAAMALAAGVSGASAQNSMGSGESSGMGLSNPETVVRKFSVQSVGPVLNELGMPWQVGQLSNGAQYMHAAAGGMQFVLFFTACTGTECAGMQSLMMFGETGANSQTVQAFNARYPFATAGIDQEGSAYISRYDIADYGIPRGNIASSLVNFLLLSEMFAKELANSHQTVSLEGYAGDLSSSHLNRQELNHVAGAETGYSNQSDQHADGFEQGAELIRLFLEDDAAPRNKISNVKD</sequence>
<feature type="chain" id="PRO_5015553135" description="YbjN domain-containing protein" evidence="1">
    <location>
        <begin position="29"/>
        <end position="248"/>
    </location>
</feature>
<accession>A0A2S7K5L9</accession>
<evidence type="ECO:0000313" key="3">
    <source>
        <dbReference type="Proteomes" id="UP000239504"/>
    </source>
</evidence>
<name>A0A2S7K5L9_9PROT</name>
<dbReference type="Pfam" id="PF10722">
    <property type="entry name" value="YbjN"/>
    <property type="match status" value="1"/>
</dbReference>
<dbReference type="OrthoDB" id="8478540at2"/>
<reference evidence="2 3" key="1">
    <citation type="submission" date="2017-12" db="EMBL/GenBank/DDBJ databases">
        <authorList>
            <person name="Hurst M.R.H."/>
        </authorList>
    </citation>
    <scope>NUCLEOTIDE SEQUENCE [LARGE SCALE GENOMIC DNA]</scope>
    <source>
        <strain evidence="2 3">SY-3-19</strain>
    </source>
</reference>
<dbReference type="InterPro" id="IPR019660">
    <property type="entry name" value="Put_sensory_transdc_reg_YbjN"/>
</dbReference>
<organism evidence="2 3">
    <name type="scientific">Hyphococcus luteus</name>
    <dbReference type="NCBI Taxonomy" id="2058213"/>
    <lineage>
        <taxon>Bacteria</taxon>
        <taxon>Pseudomonadati</taxon>
        <taxon>Pseudomonadota</taxon>
        <taxon>Alphaproteobacteria</taxon>
        <taxon>Parvularculales</taxon>
        <taxon>Parvularculaceae</taxon>
        <taxon>Hyphococcus</taxon>
    </lineage>
</organism>
<dbReference type="EMBL" id="PJCH01000005">
    <property type="protein sequence ID" value="PQA87800.1"/>
    <property type="molecule type" value="Genomic_DNA"/>
</dbReference>
<keyword evidence="3" id="KW-1185">Reference proteome</keyword>
<feature type="signal peptide" evidence="1">
    <location>
        <begin position="1"/>
        <end position="28"/>
    </location>
</feature>
<evidence type="ECO:0008006" key="4">
    <source>
        <dbReference type="Google" id="ProtNLM"/>
    </source>
</evidence>
<dbReference type="AlphaFoldDB" id="A0A2S7K5L9"/>
<dbReference type="Proteomes" id="UP000239504">
    <property type="component" value="Unassembled WGS sequence"/>
</dbReference>
<proteinExistence type="predicted"/>
<evidence type="ECO:0000313" key="2">
    <source>
        <dbReference type="EMBL" id="PQA87800.1"/>
    </source>
</evidence>